<dbReference type="InterPro" id="IPR002634">
    <property type="entry name" value="BolA"/>
</dbReference>
<proteinExistence type="inferred from homology"/>
<organism evidence="3 4">
    <name type="scientific">Stentor coeruleus</name>
    <dbReference type="NCBI Taxonomy" id="5963"/>
    <lineage>
        <taxon>Eukaryota</taxon>
        <taxon>Sar</taxon>
        <taxon>Alveolata</taxon>
        <taxon>Ciliophora</taxon>
        <taxon>Postciliodesmatophora</taxon>
        <taxon>Heterotrichea</taxon>
        <taxon>Heterotrichida</taxon>
        <taxon>Stentoridae</taxon>
        <taxon>Stentor</taxon>
    </lineage>
</organism>
<dbReference type="PANTHER" id="PTHR46188">
    <property type="entry name" value="BOLA-LIKE PROTEIN 3"/>
    <property type="match status" value="1"/>
</dbReference>
<evidence type="ECO:0000313" key="3">
    <source>
        <dbReference type="EMBL" id="OMJ65997.1"/>
    </source>
</evidence>
<dbReference type="SUPFAM" id="SSF82657">
    <property type="entry name" value="BolA-like"/>
    <property type="match status" value="1"/>
</dbReference>
<evidence type="ECO:0000256" key="1">
    <source>
        <dbReference type="ARBA" id="ARBA00005578"/>
    </source>
</evidence>
<gene>
    <name evidence="3" type="ORF">SteCoe_37310</name>
</gene>
<dbReference type="GO" id="GO:0005759">
    <property type="term" value="C:mitochondrial matrix"/>
    <property type="evidence" value="ECO:0007669"/>
    <property type="project" value="TreeGrafter"/>
</dbReference>
<name>A0A1R2ANA8_9CILI</name>
<comment type="caution">
    <text evidence="3">The sequence shown here is derived from an EMBL/GenBank/DDBJ whole genome shotgun (WGS) entry which is preliminary data.</text>
</comment>
<dbReference type="Pfam" id="PF01722">
    <property type="entry name" value="BolA"/>
    <property type="match status" value="1"/>
</dbReference>
<evidence type="ECO:0000256" key="2">
    <source>
        <dbReference type="RuleBase" id="RU003860"/>
    </source>
</evidence>
<dbReference type="InterPro" id="IPR052275">
    <property type="entry name" value="Mt_Fe-S_assembly_factor"/>
</dbReference>
<dbReference type="InterPro" id="IPR036065">
    <property type="entry name" value="BolA-like_sf"/>
</dbReference>
<evidence type="ECO:0000313" key="4">
    <source>
        <dbReference type="Proteomes" id="UP000187209"/>
    </source>
</evidence>
<comment type="similarity">
    <text evidence="1 2">Belongs to the BolA/IbaG family.</text>
</comment>
<accession>A0A1R2ANA8</accession>
<dbReference type="OrthoDB" id="4983at2759"/>
<dbReference type="PIRSF" id="PIRSF003113">
    <property type="entry name" value="BolA"/>
    <property type="match status" value="1"/>
</dbReference>
<sequence length="86" mass="9659">MALRIFRLVRSFSIELRVIEKIKKNLDDNAKIDVVDLSGGCGAMLQIKVSSDKFKGLTVVQQHRLVNKCIEGEDLHGFRLETSSLS</sequence>
<dbReference type="Gene3D" id="3.30.300.90">
    <property type="entry name" value="BolA-like"/>
    <property type="match status" value="1"/>
</dbReference>
<dbReference type="Proteomes" id="UP000187209">
    <property type="component" value="Unassembled WGS sequence"/>
</dbReference>
<dbReference type="EMBL" id="MPUH01001856">
    <property type="protein sequence ID" value="OMJ65997.1"/>
    <property type="molecule type" value="Genomic_DNA"/>
</dbReference>
<dbReference type="AlphaFoldDB" id="A0A1R2ANA8"/>
<keyword evidence="4" id="KW-1185">Reference proteome</keyword>
<protein>
    <recommendedName>
        <fullName evidence="5">BolA-like protein 3</fullName>
    </recommendedName>
</protein>
<reference evidence="3 4" key="1">
    <citation type="submission" date="2016-11" db="EMBL/GenBank/DDBJ databases">
        <title>The macronuclear genome of Stentor coeruleus: a giant cell with tiny introns.</title>
        <authorList>
            <person name="Slabodnick M."/>
            <person name="Ruby J.G."/>
            <person name="Reiff S.B."/>
            <person name="Swart E.C."/>
            <person name="Gosai S."/>
            <person name="Prabakaran S."/>
            <person name="Witkowska E."/>
            <person name="Larue G.E."/>
            <person name="Fisher S."/>
            <person name="Freeman R.M."/>
            <person name="Gunawardena J."/>
            <person name="Chu W."/>
            <person name="Stover N.A."/>
            <person name="Gregory B.D."/>
            <person name="Nowacki M."/>
            <person name="Derisi J."/>
            <person name="Roy S.W."/>
            <person name="Marshall W.F."/>
            <person name="Sood P."/>
        </authorList>
    </citation>
    <scope>NUCLEOTIDE SEQUENCE [LARGE SCALE GENOMIC DNA]</scope>
    <source>
        <strain evidence="3">WM001</strain>
    </source>
</reference>
<evidence type="ECO:0008006" key="5">
    <source>
        <dbReference type="Google" id="ProtNLM"/>
    </source>
</evidence>
<dbReference type="PANTHER" id="PTHR46188:SF1">
    <property type="entry name" value="BOLA-LIKE PROTEIN 3"/>
    <property type="match status" value="1"/>
</dbReference>